<keyword evidence="3" id="KW-1133">Transmembrane helix</keyword>
<dbReference type="Pfam" id="PF00100">
    <property type="entry name" value="Zona_pellucida"/>
    <property type="match status" value="1"/>
</dbReference>
<keyword evidence="2" id="KW-1015">Disulfide bond</keyword>
<comment type="caution">
    <text evidence="6">The sequence shown here is derived from an EMBL/GenBank/DDBJ whole genome shotgun (WGS) entry which is preliminary data.</text>
</comment>
<dbReference type="PANTHER" id="PTHR14002">
    <property type="entry name" value="ENDOGLIN/TGF-BETA RECEPTOR TYPE III"/>
    <property type="match status" value="1"/>
</dbReference>
<dbReference type="SMART" id="SM00241">
    <property type="entry name" value="ZP"/>
    <property type="match status" value="1"/>
</dbReference>
<gene>
    <name evidence="6" type="ORF">Z043_105002</name>
</gene>
<dbReference type="InterPro" id="IPR042235">
    <property type="entry name" value="ZP-C_dom"/>
</dbReference>
<evidence type="ECO:0000313" key="6">
    <source>
        <dbReference type="EMBL" id="KPP75732.1"/>
    </source>
</evidence>
<feature type="transmembrane region" description="Helical" evidence="3">
    <location>
        <begin position="346"/>
        <end position="372"/>
    </location>
</feature>
<dbReference type="InterPro" id="IPR055356">
    <property type="entry name" value="ZP-N"/>
</dbReference>
<keyword evidence="3" id="KW-0812">Transmembrane</keyword>
<evidence type="ECO:0000256" key="3">
    <source>
        <dbReference type="SAM" id="Phobius"/>
    </source>
</evidence>
<dbReference type="PANTHER" id="PTHR14002:SF10">
    <property type="entry name" value="ZONA PELLUCIDA-LIKE DOMAIN-CONTAINING PROTEIN 1-RELATED"/>
    <property type="match status" value="1"/>
</dbReference>
<name>A0A0P7VQG0_SCLFO</name>
<dbReference type="EMBL" id="JARO02001346">
    <property type="protein sequence ID" value="KPP75732.1"/>
    <property type="molecule type" value="Genomic_DNA"/>
</dbReference>
<proteinExistence type="predicted"/>
<evidence type="ECO:0000256" key="4">
    <source>
        <dbReference type="SAM" id="SignalP"/>
    </source>
</evidence>
<dbReference type="AlphaFoldDB" id="A0A0P7VQG0"/>
<evidence type="ECO:0000256" key="1">
    <source>
        <dbReference type="ARBA" id="ARBA00022729"/>
    </source>
</evidence>
<sequence>MWLALLVFQLGLVLHGNAQNNCLSHVTFREPVNSDISVKCGTKTMELSILLCPVYYGGYNESLMSLNAQYLKAECHGRADWSVNPPVLKFSFPITEEGISACSNSMKITQEVGTGHFSDYSSVQSVNISGIIVSVDPSAGTITYRQELMYLFSCRYPLQYLINNTDLSVSGVSLAVKDNNGSFISTLSMQLYEDGNYLKHLKIPEGGLKLKTKIFVEVKATNLTERCNRDGQTMIIANGGKQEARFSFEAFRFVEHKNMTVSVFYLHCATRLCEKAICPSLLPNCSVVARTKRDVKSSQATGVSDVATVSSGPIITKVDSGKTALSTDSYNREITLAEKPYRDTPVVGVAIAAGVVGVICVAMVAFLTFQLLSNRRQGKEKALWGDSTKGAKGELSQ</sequence>
<dbReference type="InterPro" id="IPR055355">
    <property type="entry name" value="ZP-C"/>
</dbReference>
<dbReference type="Proteomes" id="UP000034805">
    <property type="component" value="Unassembled WGS sequence"/>
</dbReference>
<dbReference type="Pfam" id="PF23344">
    <property type="entry name" value="ZP-N"/>
    <property type="match status" value="1"/>
</dbReference>
<dbReference type="InterPro" id="IPR001507">
    <property type="entry name" value="ZP_dom"/>
</dbReference>
<keyword evidence="1 4" id="KW-0732">Signal</keyword>
<keyword evidence="3" id="KW-0472">Membrane</keyword>
<organism evidence="6 7">
    <name type="scientific">Scleropages formosus</name>
    <name type="common">Asian bonytongue</name>
    <name type="synonym">Osteoglossum formosum</name>
    <dbReference type="NCBI Taxonomy" id="113540"/>
    <lineage>
        <taxon>Eukaryota</taxon>
        <taxon>Metazoa</taxon>
        <taxon>Chordata</taxon>
        <taxon>Craniata</taxon>
        <taxon>Vertebrata</taxon>
        <taxon>Euteleostomi</taxon>
        <taxon>Actinopterygii</taxon>
        <taxon>Neopterygii</taxon>
        <taxon>Teleostei</taxon>
        <taxon>Osteoglossocephala</taxon>
        <taxon>Osteoglossomorpha</taxon>
        <taxon>Osteoglossiformes</taxon>
        <taxon>Osteoglossidae</taxon>
        <taxon>Scleropages</taxon>
    </lineage>
</organism>
<feature type="chain" id="PRO_5006143894" description="ZP domain-containing protein" evidence="4">
    <location>
        <begin position="19"/>
        <end position="397"/>
    </location>
</feature>
<dbReference type="CDD" id="cd12087">
    <property type="entry name" value="TM_EGFR-like"/>
    <property type="match status" value="1"/>
</dbReference>
<evidence type="ECO:0000256" key="2">
    <source>
        <dbReference type="ARBA" id="ARBA00023157"/>
    </source>
</evidence>
<dbReference type="Gene3D" id="2.60.40.4100">
    <property type="entry name" value="Zona pellucida, ZP-C domain"/>
    <property type="match status" value="1"/>
</dbReference>
<feature type="domain" description="ZP" evidence="5">
    <location>
        <begin position="39"/>
        <end position="288"/>
    </location>
</feature>
<reference evidence="6 7" key="1">
    <citation type="submission" date="2015-08" db="EMBL/GenBank/DDBJ databases">
        <title>The genome of the Asian arowana (Scleropages formosus).</title>
        <authorList>
            <person name="Tan M.H."/>
            <person name="Gan H.M."/>
            <person name="Croft L.J."/>
            <person name="Austin C.M."/>
        </authorList>
    </citation>
    <scope>NUCLEOTIDE SEQUENCE [LARGE SCALE GENOMIC DNA]</scope>
    <source>
        <strain evidence="6">Aro1</strain>
    </source>
</reference>
<evidence type="ECO:0000259" key="5">
    <source>
        <dbReference type="SMART" id="SM00241"/>
    </source>
</evidence>
<accession>A0A0P7VQG0</accession>
<protein>
    <recommendedName>
        <fullName evidence="5">ZP domain-containing protein</fullName>
    </recommendedName>
</protein>
<feature type="signal peptide" evidence="4">
    <location>
        <begin position="1"/>
        <end position="18"/>
    </location>
</feature>
<evidence type="ECO:0000313" key="7">
    <source>
        <dbReference type="Proteomes" id="UP000034805"/>
    </source>
</evidence>